<evidence type="ECO:0000256" key="3">
    <source>
        <dbReference type="ARBA" id="ARBA00023004"/>
    </source>
</evidence>
<evidence type="ECO:0000256" key="2">
    <source>
        <dbReference type="ARBA" id="ARBA00022723"/>
    </source>
</evidence>
<evidence type="ECO:0000256" key="5">
    <source>
        <dbReference type="ARBA" id="ARBA00049958"/>
    </source>
</evidence>
<dbReference type="SUPFAM" id="SSF50022">
    <property type="entry name" value="ISP domain"/>
    <property type="match status" value="1"/>
</dbReference>
<dbReference type="InterPro" id="IPR034904">
    <property type="entry name" value="FSCA_dom_sf"/>
</dbReference>
<dbReference type="KEGG" id="hfv:R50_2275"/>
<dbReference type="SUPFAM" id="SSF117916">
    <property type="entry name" value="Fe-S cluster assembly (FSCA) domain-like"/>
    <property type="match status" value="1"/>
</dbReference>
<dbReference type="GO" id="GO:0051537">
    <property type="term" value="F:2 iron, 2 sulfur cluster binding"/>
    <property type="evidence" value="ECO:0007669"/>
    <property type="project" value="UniProtKB-KW"/>
</dbReference>
<dbReference type="EMBL" id="LR778114">
    <property type="protein sequence ID" value="CAB1129772.1"/>
    <property type="molecule type" value="Genomic_DNA"/>
</dbReference>
<keyword evidence="1" id="KW-0001">2Fe-2S</keyword>
<evidence type="ECO:0000313" key="7">
    <source>
        <dbReference type="EMBL" id="CAB1129772.1"/>
    </source>
</evidence>
<dbReference type="InterPro" id="IPR001075">
    <property type="entry name" value="NIF_FeS_clus_asmbl_NifU_C"/>
</dbReference>
<evidence type="ECO:0000313" key="8">
    <source>
        <dbReference type="Proteomes" id="UP000503399"/>
    </source>
</evidence>
<dbReference type="Pfam" id="PF01106">
    <property type="entry name" value="NifU"/>
    <property type="match status" value="1"/>
</dbReference>
<dbReference type="AlphaFoldDB" id="A0A6F8ZIK5"/>
<protein>
    <submittedName>
        <fullName evidence="7">Putative Rieske domain-containing protein</fullName>
    </submittedName>
</protein>
<evidence type="ECO:0000256" key="1">
    <source>
        <dbReference type="ARBA" id="ARBA00022714"/>
    </source>
</evidence>
<name>A0A6F8ZIK5_9FIRM</name>
<keyword evidence="8" id="KW-1185">Reference proteome</keyword>
<proteinExistence type="predicted"/>
<dbReference type="InterPro" id="IPR017941">
    <property type="entry name" value="Rieske_2Fe-2S"/>
</dbReference>
<keyword evidence="4" id="KW-0411">Iron-sulfur</keyword>
<evidence type="ECO:0000259" key="6">
    <source>
        <dbReference type="PROSITE" id="PS51296"/>
    </source>
</evidence>
<accession>A0A6F8ZIK5</accession>
<feature type="domain" description="Rieske" evidence="6">
    <location>
        <begin position="178"/>
        <end position="272"/>
    </location>
</feature>
<dbReference type="PROSITE" id="PS51296">
    <property type="entry name" value="RIESKE"/>
    <property type="match status" value="1"/>
</dbReference>
<sequence length="277" mass="30031">MASRLEQFEAAARDMETVVAEVGESGNPELRRRVGAVVNALLTMYRFGWEEALELARRRDPELVELWSRNPILSPLLVVHDLHPRSLSQRVEEALERVRPYLASHGGGVRLLGVEGGRVRLALEGHCAGCPSSRVTVEEALRRELAVAAPDLEELVVEGEAGPPRVLQGLPAAAAGWVEVEGLEDPGPSGVRVLDLDGHAVLLLRCGGDWYAFHRYCPRCDRPAAFQRRQDLLVCQGCGTAYDPRKAGREADGGGGHLEPVPLLVQGNRAKLALVGG</sequence>
<reference evidence="7 8" key="1">
    <citation type="submission" date="2020-02" db="EMBL/GenBank/DDBJ databases">
        <authorList>
            <person name="Hogendoorn C."/>
        </authorList>
    </citation>
    <scope>NUCLEOTIDE SEQUENCE [LARGE SCALE GENOMIC DNA]</scope>
    <source>
        <strain evidence="7">R501</strain>
    </source>
</reference>
<organism evidence="7 8">
    <name type="scientific">Candidatus Hydrogenisulfobacillus filiaventi</name>
    <dbReference type="NCBI Taxonomy" id="2707344"/>
    <lineage>
        <taxon>Bacteria</taxon>
        <taxon>Bacillati</taxon>
        <taxon>Bacillota</taxon>
        <taxon>Clostridia</taxon>
        <taxon>Eubacteriales</taxon>
        <taxon>Clostridiales Family XVII. Incertae Sedis</taxon>
        <taxon>Candidatus Hydrogenisulfobacillus</taxon>
    </lineage>
</organism>
<gene>
    <name evidence="7" type="ORF">R50_2275</name>
</gene>
<dbReference type="GO" id="GO:0016226">
    <property type="term" value="P:iron-sulfur cluster assembly"/>
    <property type="evidence" value="ECO:0007669"/>
    <property type="project" value="InterPro"/>
</dbReference>
<dbReference type="InterPro" id="IPR036922">
    <property type="entry name" value="Rieske_2Fe-2S_sf"/>
</dbReference>
<evidence type="ECO:0000256" key="4">
    <source>
        <dbReference type="ARBA" id="ARBA00023014"/>
    </source>
</evidence>
<dbReference type="Proteomes" id="UP000503399">
    <property type="component" value="Chromosome"/>
</dbReference>
<dbReference type="Gene3D" id="3.30.300.130">
    <property type="entry name" value="Fe-S cluster assembly (FSCA)"/>
    <property type="match status" value="1"/>
</dbReference>
<keyword evidence="3" id="KW-0408">Iron</keyword>
<dbReference type="GO" id="GO:0004497">
    <property type="term" value="F:monooxygenase activity"/>
    <property type="evidence" value="ECO:0007669"/>
    <property type="project" value="UniProtKB-ARBA"/>
</dbReference>
<comment type="function">
    <text evidence="5">May be involved in the formation or repair of [Fe-S] clusters present in iron-sulfur proteins.</text>
</comment>
<dbReference type="GO" id="GO:0016705">
    <property type="term" value="F:oxidoreductase activity, acting on paired donors, with incorporation or reduction of molecular oxygen"/>
    <property type="evidence" value="ECO:0007669"/>
    <property type="project" value="UniProtKB-ARBA"/>
</dbReference>
<dbReference type="PANTHER" id="PTHR11178">
    <property type="entry name" value="IRON-SULFUR CLUSTER SCAFFOLD PROTEIN NFU-RELATED"/>
    <property type="match status" value="1"/>
</dbReference>
<dbReference type="GO" id="GO:0005506">
    <property type="term" value="F:iron ion binding"/>
    <property type="evidence" value="ECO:0007669"/>
    <property type="project" value="InterPro"/>
</dbReference>
<keyword evidence="2" id="KW-0479">Metal-binding</keyword>